<proteinExistence type="predicted"/>
<dbReference type="PROSITE" id="PS50006">
    <property type="entry name" value="FHA_DOMAIN"/>
    <property type="match status" value="1"/>
</dbReference>
<comment type="caution">
    <text evidence="3">The sequence shown here is derived from an EMBL/GenBank/DDBJ whole genome shotgun (WGS) entry which is preliminary data.</text>
</comment>
<reference evidence="3" key="2">
    <citation type="journal article" date="2021" name="PeerJ">
        <title>Extensive microbial diversity within the chicken gut microbiome revealed by metagenomics and culture.</title>
        <authorList>
            <person name="Gilroy R."/>
            <person name="Ravi A."/>
            <person name="Getino M."/>
            <person name="Pursley I."/>
            <person name="Horton D.L."/>
            <person name="Alikhan N.F."/>
            <person name="Baker D."/>
            <person name="Gharbi K."/>
            <person name="Hall N."/>
            <person name="Watson M."/>
            <person name="Adriaenssens E.M."/>
            <person name="Foster-Nyarko E."/>
            <person name="Jarju S."/>
            <person name="Secka A."/>
            <person name="Antonio M."/>
            <person name="Oren A."/>
            <person name="Chaudhuri R.R."/>
            <person name="La Ragione R."/>
            <person name="Hildebrand F."/>
            <person name="Pallen M.J."/>
        </authorList>
    </citation>
    <scope>NUCLEOTIDE SEQUENCE</scope>
    <source>
        <strain evidence="3">CHK190-19873</strain>
    </source>
</reference>
<accession>A0A9D1EQA0</accession>
<protein>
    <submittedName>
        <fullName evidence="3">FHA domain-containing protein</fullName>
    </submittedName>
</protein>
<organism evidence="3 4">
    <name type="scientific">Candidatus Limivivens intestinipullorum</name>
    <dbReference type="NCBI Taxonomy" id="2840858"/>
    <lineage>
        <taxon>Bacteria</taxon>
        <taxon>Bacillati</taxon>
        <taxon>Bacillota</taxon>
        <taxon>Clostridia</taxon>
        <taxon>Lachnospirales</taxon>
        <taxon>Lachnospiraceae</taxon>
        <taxon>Lachnospiraceae incertae sedis</taxon>
        <taxon>Candidatus Limivivens</taxon>
    </lineage>
</organism>
<dbReference type="InterPro" id="IPR000253">
    <property type="entry name" value="FHA_dom"/>
</dbReference>
<gene>
    <name evidence="3" type="ORF">IAB44_01840</name>
</gene>
<dbReference type="Proteomes" id="UP000823935">
    <property type="component" value="Unassembled WGS sequence"/>
</dbReference>
<evidence type="ECO:0000313" key="4">
    <source>
        <dbReference type="Proteomes" id="UP000823935"/>
    </source>
</evidence>
<dbReference type="Gene3D" id="2.60.200.20">
    <property type="match status" value="1"/>
</dbReference>
<dbReference type="EMBL" id="DVIQ01000011">
    <property type="protein sequence ID" value="HIS30280.1"/>
    <property type="molecule type" value="Genomic_DNA"/>
</dbReference>
<name>A0A9D1EQA0_9FIRM</name>
<dbReference type="AlphaFoldDB" id="A0A9D1EQA0"/>
<feature type="domain" description="FHA" evidence="2">
    <location>
        <begin position="190"/>
        <end position="243"/>
    </location>
</feature>
<reference evidence="3" key="1">
    <citation type="submission" date="2020-10" db="EMBL/GenBank/DDBJ databases">
        <authorList>
            <person name="Gilroy R."/>
        </authorList>
    </citation>
    <scope>NUCLEOTIDE SEQUENCE</scope>
    <source>
        <strain evidence="3">CHK190-19873</strain>
    </source>
</reference>
<dbReference type="Pfam" id="PF00498">
    <property type="entry name" value="FHA"/>
    <property type="match status" value="1"/>
</dbReference>
<dbReference type="SUPFAM" id="SSF49879">
    <property type="entry name" value="SMAD/FHA domain"/>
    <property type="match status" value="1"/>
</dbReference>
<evidence type="ECO:0000259" key="2">
    <source>
        <dbReference type="PROSITE" id="PS50006"/>
    </source>
</evidence>
<evidence type="ECO:0000313" key="3">
    <source>
        <dbReference type="EMBL" id="HIS30280.1"/>
    </source>
</evidence>
<feature type="region of interest" description="Disordered" evidence="1">
    <location>
        <begin position="85"/>
        <end position="131"/>
    </location>
</feature>
<dbReference type="CDD" id="cd00060">
    <property type="entry name" value="FHA"/>
    <property type="match status" value="1"/>
</dbReference>
<sequence>MDLRICPKGHNYNGDVNATCPICEAEKRGSMVADYGATEPLSGGFGGGAGATEPVTGGFGGGFGEEIGATEPVSGGFGGGFAGGVGPTKPVDEDFGGGFGRGVETTEPFSNTGFGSSSDTLPPTPSAAFKNSDETMRFDENWAPGVDNYNDQTMPHNPGMVAGFTPVVGWLVCIDGPDKGHDYRIRSGYNHIGRAEHMDICIRGDKQISREKHAIIAYDDTEKIFFFGPSDGRNIVRINGKMVMIPTELNPYDILTVGTSRLIFVPLCGDKFDWSN</sequence>
<dbReference type="InterPro" id="IPR008984">
    <property type="entry name" value="SMAD_FHA_dom_sf"/>
</dbReference>
<feature type="compositionally biased region" description="Polar residues" evidence="1">
    <location>
        <begin position="107"/>
        <end position="121"/>
    </location>
</feature>
<evidence type="ECO:0000256" key="1">
    <source>
        <dbReference type="SAM" id="MobiDB-lite"/>
    </source>
</evidence>